<sequence length="99" mass="11256">MKMHGWHLPPAKHISSIQDKQHKVGAVDSFPYVPLDMINIAGRHMNGNYSKLPARLPVRMEPMDNIGLVPKQRISKEQGSKPATVTYNSTSRWRSACYR</sequence>
<accession>A0A5J5A9K2</accession>
<organism evidence="1 2">
    <name type="scientific">Nyssa sinensis</name>
    <dbReference type="NCBI Taxonomy" id="561372"/>
    <lineage>
        <taxon>Eukaryota</taxon>
        <taxon>Viridiplantae</taxon>
        <taxon>Streptophyta</taxon>
        <taxon>Embryophyta</taxon>
        <taxon>Tracheophyta</taxon>
        <taxon>Spermatophyta</taxon>
        <taxon>Magnoliopsida</taxon>
        <taxon>eudicotyledons</taxon>
        <taxon>Gunneridae</taxon>
        <taxon>Pentapetalae</taxon>
        <taxon>asterids</taxon>
        <taxon>Cornales</taxon>
        <taxon>Nyssaceae</taxon>
        <taxon>Nyssa</taxon>
    </lineage>
</organism>
<gene>
    <name evidence="1" type="ORF">F0562_008225</name>
</gene>
<dbReference type="AlphaFoldDB" id="A0A5J5A9K2"/>
<protein>
    <submittedName>
        <fullName evidence="1">Uncharacterized protein</fullName>
    </submittedName>
</protein>
<evidence type="ECO:0000313" key="1">
    <source>
        <dbReference type="EMBL" id="KAA8526572.1"/>
    </source>
</evidence>
<proteinExistence type="predicted"/>
<evidence type="ECO:0000313" key="2">
    <source>
        <dbReference type="Proteomes" id="UP000325577"/>
    </source>
</evidence>
<dbReference type="Proteomes" id="UP000325577">
    <property type="component" value="Linkage Group LG3"/>
</dbReference>
<name>A0A5J5A9K2_9ASTE</name>
<dbReference type="EMBL" id="CM018046">
    <property type="protein sequence ID" value="KAA8526572.1"/>
    <property type="molecule type" value="Genomic_DNA"/>
</dbReference>
<keyword evidence="2" id="KW-1185">Reference proteome</keyword>
<reference evidence="1 2" key="1">
    <citation type="submission" date="2019-09" db="EMBL/GenBank/DDBJ databases">
        <title>A chromosome-level genome assembly of the Chinese tupelo Nyssa sinensis.</title>
        <authorList>
            <person name="Yang X."/>
            <person name="Kang M."/>
            <person name="Yang Y."/>
            <person name="Xiong H."/>
            <person name="Wang M."/>
            <person name="Zhang Z."/>
            <person name="Wang Z."/>
            <person name="Wu H."/>
            <person name="Ma T."/>
            <person name="Liu J."/>
            <person name="Xi Z."/>
        </authorList>
    </citation>
    <scope>NUCLEOTIDE SEQUENCE [LARGE SCALE GENOMIC DNA]</scope>
    <source>
        <strain evidence="1">J267</strain>
        <tissue evidence="1">Leaf</tissue>
    </source>
</reference>